<dbReference type="EMBL" id="CACRXK020002778">
    <property type="protein sequence ID" value="CAB3996006.1"/>
    <property type="molecule type" value="Genomic_DNA"/>
</dbReference>
<name>A0A6S7H0H8_PARCT</name>
<dbReference type="Proteomes" id="UP001152795">
    <property type="component" value="Unassembled WGS sequence"/>
</dbReference>
<proteinExistence type="predicted"/>
<dbReference type="AlphaFoldDB" id="A0A6S7H0H8"/>
<evidence type="ECO:0000313" key="2">
    <source>
        <dbReference type="Proteomes" id="UP001152795"/>
    </source>
</evidence>
<accession>A0A6S7H0H8</accession>
<protein>
    <submittedName>
        <fullName evidence="1">Uncharacterized protein</fullName>
    </submittedName>
</protein>
<sequence length="93" mass="10852">CFGKSTGDGSSSWWRQSHALFHSIHVRVSYVNMIQDCQNRIIANIEYRTTASDEKTEKWGMMFCNCDSQKPFRNSFIFKKSFTIAEFEVLIIT</sequence>
<organism evidence="1 2">
    <name type="scientific">Paramuricea clavata</name>
    <name type="common">Red gorgonian</name>
    <name type="synonym">Violescent sea-whip</name>
    <dbReference type="NCBI Taxonomy" id="317549"/>
    <lineage>
        <taxon>Eukaryota</taxon>
        <taxon>Metazoa</taxon>
        <taxon>Cnidaria</taxon>
        <taxon>Anthozoa</taxon>
        <taxon>Octocorallia</taxon>
        <taxon>Malacalcyonacea</taxon>
        <taxon>Plexauridae</taxon>
        <taxon>Paramuricea</taxon>
    </lineage>
</organism>
<feature type="non-terminal residue" evidence="1">
    <location>
        <position position="93"/>
    </location>
</feature>
<comment type="caution">
    <text evidence="1">The sequence shown here is derived from an EMBL/GenBank/DDBJ whole genome shotgun (WGS) entry which is preliminary data.</text>
</comment>
<gene>
    <name evidence="1" type="ORF">PACLA_8A033643</name>
</gene>
<feature type="non-terminal residue" evidence="1">
    <location>
        <position position="1"/>
    </location>
</feature>
<keyword evidence="2" id="KW-1185">Reference proteome</keyword>
<evidence type="ECO:0000313" key="1">
    <source>
        <dbReference type="EMBL" id="CAB3996006.1"/>
    </source>
</evidence>
<reference evidence="1" key="1">
    <citation type="submission" date="2020-04" db="EMBL/GenBank/DDBJ databases">
        <authorList>
            <person name="Alioto T."/>
            <person name="Alioto T."/>
            <person name="Gomez Garrido J."/>
        </authorList>
    </citation>
    <scope>NUCLEOTIDE SEQUENCE</scope>
    <source>
        <strain evidence="1">A484AB</strain>
    </source>
</reference>